<dbReference type="InterPro" id="IPR023090">
    <property type="entry name" value="UPF0702_alpha/beta_dom_sf"/>
</dbReference>
<dbReference type="PANTHER" id="PTHR34582">
    <property type="entry name" value="UPF0702 TRANSMEMBRANE PROTEIN YCAP"/>
    <property type="match status" value="1"/>
</dbReference>
<evidence type="ECO:0000256" key="3">
    <source>
        <dbReference type="ARBA" id="ARBA00022475"/>
    </source>
</evidence>
<dbReference type="RefSeq" id="WP_101679617.1">
    <property type="nucleotide sequence ID" value="NZ_PJRP01000001.1"/>
</dbReference>
<dbReference type="InterPro" id="IPR007353">
    <property type="entry name" value="DUF421"/>
</dbReference>
<keyword evidence="6 8" id="KW-0472">Membrane</keyword>
<keyword evidence="4 8" id="KW-0812">Transmembrane</keyword>
<accession>A0A2N5CHW4</accession>
<feature type="transmembrane region" description="Helical" evidence="8">
    <location>
        <begin position="6"/>
        <end position="25"/>
    </location>
</feature>
<dbReference type="STRING" id="82633.GCA_000974605_05681"/>
<feature type="region of interest" description="Disordered" evidence="7">
    <location>
        <begin position="150"/>
        <end position="181"/>
    </location>
</feature>
<evidence type="ECO:0000256" key="5">
    <source>
        <dbReference type="ARBA" id="ARBA00022989"/>
    </source>
</evidence>
<sequence>MWNLSAPWWEFVLRGLIVYGAILVLMRVSGRRQIGQLTPFDLVLLLIISNAVQNAMNAGDNSVLAGLILAATLFGADSVLGYVTWRSRPLEMLVDGRPQIVIHQGEVFEEVMRRERISTHELHKVLRRNGCARVEDVHFAILETDGSISVKMKEPPPDTSDRAVPGALWRHPGRSDQDKPT</sequence>
<evidence type="ECO:0000259" key="9">
    <source>
        <dbReference type="Pfam" id="PF04239"/>
    </source>
</evidence>
<gene>
    <name evidence="10" type="ORF">CYJ10_00395</name>
</gene>
<organism evidence="10 11">
    <name type="scientific">Cupriavidus pauculus</name>
    <dbReference type="NCBI Taxonomy" id="82633"/>
    <lineage>
        <taxon>Bacteria</taxon>
        <taxon>Pseudomonadati</taxon>
        <taxon>Pseudomonadota</taxon>
        <taxon>Betaproteobacteria</taxon>
        <taxon>Burkholderiales</taxon>
        <taxon>Burkholderiaceae</taxon>
        <taxon>Cupriavidus</taxon>
    </lineage>
</organism>
<feature type="compositionally biased region" description="Basic and acidic residues" evidence="7">
    <location>
        <begin position="151"/>
        <end position="161"/>
    </location>
</feature>
<dbReference type="GO" id="GO:0005886">
    <property type="term" value="C:plasma membrane"/>
    <property type="evidence" value="ECO:0007669"/>
    <property type="project" value="UniProtKB-SubCell"/>
</dbReference>
<feature type="transmembrane region" description="Helical" evidence="8">
    <location>
        <begin position="62"/>
        <end position="83"/>
    </location>
</feature>
<dbReference type="Pfam" id="PF04239">
    <property type="entry name" value="DUF421"/>
    <property type="match status" value="1"/>
</dbReference>
<evidence type="ECO:0000256" key="6">
    <source>
        <dbReference type="ARBA" id="ARBA00023136"/>
    </source>
</evidence>
<dbReference type="AlphaFoldDB" id="A0A2N5CHW4"/>
<reference evidence="10 11" key="1">
    <citation type="submission" date="2017-12" db="EMBL/GenBank/DDBJ databases">
        <title>Genome sequence of the active heterotrophic nitrifier-denitrifier, Cupriavidus pauculus UM1.</title>
        <authorList>
            <person name="Putonti C."/>
            <person name="Castignetti D."/>
        </authorList>
    </citation>
    <scope>NUCLEOTIDE SEQUENCE [LARGE SCALE GENOMIC DNA]</scope>
    <source>
        <strain evidence="10 11">UM1</strain>
    </source>
</reference>
<keyword evidence="5 8" id="KW-1133">Transmembrane helix</keyword>
<comment type="caution">
    <text evidence="10">The sequence shown here is derived from an EMBL/GenBank/DDBJ whole genome shotgun (WGS) entry which is preliminary data.</text>
</comment>
<dbReference type="Proteomes" id="UP000234341">
    <property type="component" value="Unassembled WGS sequence"/>
</dbReference>
<dbReference type="Gene3D" id="3.30.240.20">
    <property type="entry name" value="bsu07140 like domains"/>
    <property type="match status" value="1"/>
</dbReference>
<dbReference type="EMBL" id="PJRP01000001">
    <property type="protein sequence ID" value="PLQ01808.1"/>
    <property type="molecule type" value="Genomic_DNA"/>
</dbReference>
<keyword evidence="3" id="KW-1003">Cell membrane</keyword>
<evidence type="ECO:0000256" key="2">
    <source>
        <dbReference type="ARBA" id="ARBA00006448"/>
    </source>
</evidence>
<evidence type="ECO:0000256" key="7">
    <source>
        <dbReference type="SAM" id="MobiDB-lite"/>
    </source>
</evidence>
<evidence type="ECO:0000313" key="11">
    <source>
        <dbReference type="Proteomes" id="UP000234341"/>
    </source>
</evidence>
<name>A0A2N5CHW4_9BURK</name>
<proteinExistence type="inferred from homology"/>
<evidence type="ECO:0000313" key="10">
    <source>
        <dbReference type="EMBL" id="PLQ01808.1"/>
    </source>
</evidence>
<protein>
    <submittedName>
        <fullName evidence="10">DUF421 domain-containing protein</fullName>
    </submittedName>
</protein>
<dbReference type="PANTHER" id="PTHR34582:SF6">
    <property type="entry name" value="UPF0702 TRANSMEMBRANE PROTEIN YCAP"/>
    <property type="match status" value="1"/>
</dbReference>
<feature type="domain" description="YetF C-terminal" evidence="9">
    <location>
        <begin position="87"/>
        <end position="155"/>
    </location>
</feature>
<evidence type="ECO:0000256" key="4">
    <source>
        <dbReference type="ARBA" id="ARBA00022692"/>
    </source>
</evidence>
<comment type="subcellular location">
    <subcellularLocation>
        <location evidence="1">Cell membrane</location>
        <topology evidence="1">Multi-pass membrane protein</topology>
    </subcellularLocation>
</comment>
<comment type="similarity">
    <text evidence="2">Belongs to the UPF0702 family.</text>
</comment>
<evidence type="ECO:0000256" key="8">
    <source>
        <dbReference type="SAM" id="Phobius"/>
    </source>
</evidence>
<dbReference type="OrthoDB" id="9793799at2"/>
<evidence type="ECO:0000256" key="1">
    <source>
        <dbReference type="ARBA" id="ARBA00004651"/>
    </source>
</evidence>